<dbReference type="Pfam" id="PF03793">
    <property type="entry name" value="PASTA"/>
    <property type="match status" value="1"/>
</dbReference>
<dbReference type="AlphaFoldDB" id="A0A4Y3VYI1"/>
<evidence type="ECO:0000256" key="1">
    <source>
        <dbReference type="SAM" id="MobiDB-lite"/>
    </source>
</evidence>
<dbReference type="Gene3D" id="3.30.10.20">
    <property type="match status" value="1"/>
</dbReference>
<dbReference type="PROSITE" id="PS51257">
    <property type="entry name" value="PROKAR_LIPOPROTEIN"/>
    <property type="match status" value="1"/>
</dbReference>
<evidence type="ECO:0000256" key="2">
    <source>
        <dbReference type="SAM" id="SignalP"/>
    </source>
</evidence>
<feature type="signal peptide" evidence="2">
    <location>
        <begin position="1"/>
        <end position="24"/>
    </location>
</feature>
<organism evidence="4 5">
    <name type="scientific">Streptomyces spinoverrucosus</name>
    <dbReference type="NCBI Taxonomy" id="284043"/>
    <lineage>
        <taxon>Bacteria</taxon>
        <taxon>Bacillati</taxon>
        <taxon>Actinomycetota</taxon>
        <taxon>Actinomycetes</taxon>
        <taxon>Kitasatosporales</taxon>
        <taxon>Streptomycetaceae</taxon>
        <taxon>Streptomyces</taxon>
    </lineage>
</organism>
<feature type="chain" id="PRO_5038336427" description="PASTA domain-containing protein" evidence="2">
    <location>
        <begin position="25"/>
        <end position="212"/>
    </location>
</feature>
<dbReference type="PROSITE" id="PS51178">
    <property type="entry name" value="PASTA"/>
    <property type="match status" value="1"/>
</dbReference>
<keyword evidence="5" id="KW-1185">Reference proteome</keyword>
<evidence type="ECO:0000259" key="3">
    <source>
        <dbReference type="PROSITE" id="PS51178"/>
    </source>
</evidence>
<dbReference type="EMBL" id="BJND01000092">
    <property type="protein sequence ID" value="GEC10096.1"/>
    <property type="molecule type" value="Genomic_DNA"/>
</dbReference>
<dbReference type="OrthoDB" id="4335972at2"/>
<sequence>MHTRVRITLAAACVAALASLSACGGNGTTTDDEPTGTPDTTTSVPADKPVPTPESASLPDMIGKGLQSAQDQAQDAGVYNLTSHDALGRGREQFDDRNWKVCFQTPDPGQHPANTKVDFATVKLEETCPATDQGTETETAGATMPDFKGKSVKVAREALPSNASIVVNDASGEGRVIVIESNWKVCSQEPAAGTKLEGQPVTLNAVKFEESC</sequence>
<dbReference type="RefSeq" id="WP_141315366.1">
    <property type="nucleotide sequence ID" value="NZ_BJND01000092.1"/>
</dbReference>
<dbReference type="InterPro" id="IPR005543">
    <property type="entry name" value="PASTA_dom"/>
</dbReference>
<feature type="region of interest" description="Disordered" evidence="1">
    <location>
        <begin position="24"/>
        <end position="59"/>
    </location>
</feature>
<keyword evidence="2" id="KW-0732">Signal</keyword>
<dbReference type="SMART" id="SM00740">
    <property type="entry name" value="PASTA"/>
    <property type="match status" value="2"/>
</dbReference>
<reference evidence="4 5" key="1">
    <citation type="submission" date="2019-06" db="EMBL/GenBank/DDBJ databases">
        <title>Whole genome shotgun sequence of Streptomyces spinoverrucosus NBRC 14228.</title>
        <authorList>
            <person name="Hosoyama A."/>
            <person name="Uohara A."/>
            <person name="Ohji S."/>
            <person name="Ichikawa N."/>
        </authorList>
    </citation>
    <scope>NUCLEOTIDE SEQUENCE [LARGE SCALE GENOMIC DNA]</scope>
    <source>
        <strain evidence="4 5">NBRC 14228</strain>
    </source>
</reference>
<evidence type="ECO:0000313" key="4">
    <source>
        <dbReference type="EMBL" id="GEC10096.1"/>
    </source>
</evidence>
<name>A0A4Y3VYI1_9ACTN</name>
<gene>
    <name evidence="4" type="ORF">SSP24_77510</name>
</gene>
<comment type="caution">
    <text evidence="4">The sequence shown here is derived from an EMBL/GenBank/DDBJ whole genome shotgun (WGS) entry which is preliminary data.</text>
</comment>
<dbReference type="CDD" id="cd06577">
    <property type="entry name" value="PASTA_pknB"/>
    <property type="match status" value="1"/>
</dbReference>
<feature type="domain" description="PASTA" evidence="3">
    <location>
        <begin position="138"/>
        <end position="207"/>
    </location>
</feature>
<proteinExistence type="predicted"/>
<dbReference type="Proteomes" id="UP000317881">
    <property type="component" value="Unassembled WGS sequence"/>
</dbReference>
<accession>A0A4Y3VYI1</accession>
<protein>
    <recommendedName>
        <fullName evidence="3">PASTA domain-containing protein</fullName>
    </recommendedName>
</protein>
<evidence type="ECO:0000313" key="5">
    <source>
        <dbReference type="Proteomes" id="UP000317881"/>
    </source>
</evidence>